<evidence type="ECO:0000313" key="2">
    <source>
        <dbReference type="Proteomes" id="UP001143910"/>
    </source>
</evidence>
<keyword evidence="2" id="KW-1185">Reference proteome</keyword>
<evidence type="ECO:0000313" key="1">
    <source>
        <dbReference type="EMBL" id="KAJ2981856.1"/>
    </source>
</evidence>
<proteinExistence type="predicted"/>
<sequence length="148" mass="15946">MCAPYSDGYPDMKALADYLCIASARALAAHHLAKLREASMAMKDDDGNDDNTRKETNWALGAQGTRIRNMRDYDAPHLVFAVEQDTGSSSSNGPLRITASSVPVAAAAWDMEAAPTGAVGQSWTWTPSKQDSAKETLENIVTKVLQKS</sequence>
<comment type="caution">
    <text evidence="1">The sequence shown here is derived from an EMBL/GenBank/DDBJ whole genome shotgun (WGS) entry which is preliminary data.</text>
</comment>
<reference evidence="1" key="1">
    <citation type="submission" date="2022-08" db="EMBL/GenBank/DDBJ databases">
        <title>Genome Sequence of Lecanicillium fungicola.</title>
        <authorList>
            <person name="Buettner E."/>
        </authorList>
    </citation>
    <scope>NUCLEOTIDE SEQUENCE</scope>
    <source>
        <strain evidence="1">Babe33</strain>
    </source>
</reference>
<protein>
    <submittedName>
        <fullName evidence="1">Uncharacterized protein</fullName>
    </submittedName>
</protein>
<organism evidence="1 2">
    <name type="scientific">Zarea fungicola</name>
    <dbReference type="NCBI Taxonomy" id="93591"/>
    <lineage>
        <taxon>Eukaryota</taxon>
        <taxon>Fungi</taxon>
        <taxon>Dikarya</taxon>
        <taxon>Ascomycota</taxon>
        <taxon>Pezizomycotina</taxon>
        <taxon>Sordariomycetes</taxon>
        <taxon>Hypocreomycetidae</taxon>
        <taxon>Hypocreales</taxon>
        <taxon>Cordycipitaceae</taxon>
        <taxon>Zarea</taxon>
    </lineage>
</organism>
<gene>
    <name evidence="1" type="ORF">NQ176_g1769</name>
</gene>
<name>A0ACC1NSL8_9HYPO</name>
<dbReference type="EMBL" id="JANJQO010000107">
    <property type="protein sequence ID" value="KAJ2981856.1"/>
    <property type="molecule type" value="Genomic_DNA"/>
</dbReference>
<dbReference type="Proteomes" id="UP001143910">
    <property type="component" value="Unassembled WGS sequence"/>
</dbReference>
<accession>A0ACC1NSL8</accession>